<dbReference type="AlphaFoldDB" id="A0A0A9FFM2"/>
<protein>
    <submittedName>
        <fullName evidence="1">Uncharacterized protein</fullName>
    </submittedName>
</protein>
<dbReference type="EMBL" id="GBRH01188955">
    <property type="protein sequence ID" value="JAE08941.1"/>
    <property type="molecule type" value="Transcribed_RNA"/>
</dbReference>
<reference evidence="1" key="1">
    <citation type="submission" date="2014-09" db="EMBL/GenBank/DDBJ databases">
        <authorList>
            <person name="Magalhaes I.L.F."/>
            <person name="Oliveira U."/>
            <person name="Santos F.R."/>
            <person name="Vidigal T.H.D.A."/>
            <person name="Brescovit A.D."/>
            <person name="Santos A.J."/>
        </authorList>
    </citation>
    <scope>NUCLEOTIDE SEQUENCE</scope>
    <source>
        <tissue evidence="1">Shoot tissue taken approximately 20 cm above the soil surface</tissue>
    </source>
</reference>
<proteinExistence type="predicted"/>
<accession>A0A0A9FFM2</accession>
<sequence length="66" mass="7317">MGVNSRILLISASNYKLDKNDKQPSCPNHSNLHAKGQIGLKNQLITHKTREYGAAPLHFTRKSSMG</sequence>
<name>A0A0A9FFM2_ARUDO</name>
<reference evidence="1" key="2">
    <citation type="journal article" date="2015" name="Data Brief">
        <title>Shoot transcriptome of the giant reed, Arundo donax.</title>
        <authorList>
            <person name="Barrero R.A."/>
            <person name="Guerrero F.D."/>
            <person name="Moolhuijzen P."/>
            <person name="Goolsby J.A."/>
            <person name="Tidwell J."/>
            <person name="Bellgard S.E."/>
            <person name="Bellgard M.I."/>
        </authorList>
    </citation>
    <scope>NUCLEOTIDE SEQUENCE</scope>
    <source>
        <tissue evidence="1">Shoot tissue taken approximately 20 cm above the soil surface</tissue>
    </source>
</reference>
<organism evidence="1">
    <name type="scientific">Arundo donax</name>
    <name type="common">Giant reed</name>
    <name type="synonym">Donax arundinaceus</name>
    <dbReference type="NCBI Taxonomy" id="35708"/>
    <lineage>
        <taxon>Eukaryota</taxon>
        <taxon>Viridiplantae</taxon>
        <taxon>Streptophyta</taxon>
        <taxon>Embryophyta</taxon>
        <taxon>Tracheophyta</taxon>
        <taxon>Spermatophyta</taxon>
        <taxon>Magnoliopsida</taxon>
        <taxon>Liliopsida</taxon>
        <taxon>Poales</taxon>
        <taxon>Poaceae</taxon>
        <taxon>PACMAD clade</taxon>
        <taxon>Arundinoideae</taxon>
        <taxon>Arundineae</taxon>
        <taxon>Arundo</taxon>
    </lineage>
</organism>
<evidence type="ECO:0000313" key="1">
    <source>
        <dbReference type="EMBL" id="JAE08941.1"/>
    </source>
</evidence>